<dbReference type="EMBL" id="LCAW01000008">
    <property type="protein sequence ID" value="KKR99279.1"/>
    <property type="molecule type" value="Genomic_DNA"/>
</dbReference>
<dbReference type="EC" id="2.4.2.29" evidence="4"/>
<feature type="binding site" evidence="4">
    <location>
        <position position="210"/>
    </location>
    <ligand>
        <name>substrate</name>
    </ligand>
</feature>
<evidence type="ECO:0000256" key="3">
    <source>
        <dbReference type="ARBA" id="ARBA00022694"/>
    </source>
</evidence>
<dbReference type="HAMAP" id="MF_00168">
    <property type="entry name" value="Q_tRNA_Tgt"/>
    <property type="match status" value="1"/>
</dbReference>
<protein>
    <recommendedName>
        <fullName evidence="4">Queuine tRNA-ribosyltransferase</fullName>
        <ecNumber evidence="4">2.4.2.29</ecNumber>
    </recommendedName>
    <alternativeName>
        <fullName evidence="4">Guanine insertion enzyme</fullName>
    </alternativeName>
    <alternativeName>
        <fullName evidence="4">tRNA-guanine transglycosylase</fullName>
    </alternativeName>
</protein>
<keyword evidence="4" id="KW-0671">Queuosine biosynthesis</keyword>
<keyword evidence="2 4" id="KW-0808">Transferase</keyword>
<reference evidence="6 7" key="1">
    <citation type="journal article" date="2015" name="Nature">
        <title>rRNA introns, odd ribosomes, and small enigmatic genomes across a large radiation of phyla.</title>
        <authorList>
            <person name="Brown C.T."/>
            <person name="Hug L.A."/>
            <person name="Thomas B.C."/>
            <person name="Sharon I."/>
            <person name="Castelle C.J."/>
            <person name="Singh A."/>
            <person name="Wilkins M.J."/>
            <person name="Williams K.H."/>
            <person name="Banfield J.F."/>
        </authorList>
    </citation>
    <scope>NUCLEOTIDE SEQUENCE [LARGE SCALE GENOMIC DNA]</scope>
</reference>
<comment type="similarity">
    <text evidence="4">Belongs to the queuine tRNA-ribosyltransferase family.</text>
</comment>
<dbReference type="InterPro" id="IPR036511">
    <property type="entry name" value="TGT-like_sf"/>
</dbReference>
<dbReference type="SUPFAM" id="SSF51713">
    <property type="entry name" value="tRNA-guanine transglycosylase"/>
    <property type="match status" value="1"/>
</dbReference>
<comment type="subunit">
    <text evidence="4">Homodimer. Within each dimer, one monomer is responsible for RNA recognition and catalysis, while the other monomer binds to the replacement base PreQ1.</text>
</comment>
<feature type="binding site" evidence="4">
    <location>
        <position position="142"/>
    </location>
    <ligand>
        <name>substrate</name>
    </ligand>
</feature>
<dbReference type="GO" id="GO:0008616">
    <property type="term" value="P:tRNA queuosine(34) biosynthetic process"/>
    <property type="evidence" value="ECO:0007669"/>
    <property type="project" value="UniProtKB-UniRule"/>
</dbReference>
<dbReference type="PANTHER" id="PTHR46499:SF1">
    <property type="entry name" value="QUEUINE TRNA-RIBOSYLTRANSFERASE"/>
    <property type="match status" value="1"/>
</dbReference>
<organism evidence="6 7">
    <name type="scientific">Candidatus Uhrbacteria bacterium GW2011_GWC1_41_20</name>
    <dbReference type="NCBI Taxonomy" id="1618983"/>
    <lineage>
        <taxon>Bacteria</taxon>
        <taxon>Candidatus Uhriibacteriota</taxon>
    </lineage>
</organism>
<keyword evidence="3 4" id="KW-0819">tRNA processing</keyword>
<dbReference type="InterPro" id="IPR002616">
    <property type="entry name" value="tRNA_ribo_trans-like"/>
</dbReference>
<gene>
    <name evidence="4" type="primary">tgt</name>
    <name evidence="6" type="ORF">UU50_C0008G0035</name>
</gene>
<dbReference type="InterPro" id="IPR050076">
    <property type="entry name" value="ArchSynthase1/Queuine_TRR"/>
</dbReference>
<evidence type="ECO:0000256" key="2">
    <source>
        <dbReference type="ARBA" id="ARBA00022679"/>
    </source>
</evidence>
<dbReference type="Proteomes" id="UP000033930">
    <property type="component" value="Unassembled WGS sequence"/>
</dbReference>
<dbReference type="Gene3D" id="3.20.20.105">
    <property type="entry name" value="Queuine tRNA-ribosyltransferase-like"/>
    <property type="match status" value="1"/>
</dbReference>
<dbReference type="AlphaFoldDB" id="A0A0G0VEI6"/>
<dbReference type="PANTHER" id="PTHR46499">
    <property type="entry name" value="QUEUINE TRNA-RIBOSYLTRANSFERASE"/>
    <property type="match status" value="1"/>
</dbReference>
<feature type="active site" description="Nucleophile" evidence="4">
    <location>
        <position position="260"/>
    </location>
</feature>
<feature type="active site" description="Proton acceptor" evidence="4">
    <location>
        <position position="88"/>
    </location>
</feature>
<comment type="pathway">
    <text evidence="4">tRNA modification; tRNA-queuosine biosynthesis.</text>
</comment>
<feature type="region of interest" description="RNA binding" evidence="4">
    <location>
        <begin position="241"/>
        <end position="247"/>
    </location>
</feature>
<proteinExistence type="inferred from homology"/>
<feature type="domain" description="tRNA-guanine(15) transglycosylase-like" evidence="5">
    <location>
        <begin position="10"/>
        <end position="374"/>
    </location>
</feature>
<dbReference type="Pfam" id="PF01702">
    <property type="entry name" value="TGT"/>
    <property type="match status" value="1"/>
</dbReference>
<dbReference type="InterPro" id="IPR004803">
    <property type="entry name" value="TGT"/>
</dbReference>
<accession>A0A0G0VEI6</accession>
<comment type="catalytic activity">
    <reaction evidence="4">
        <text>7-aminomethyl-7-carbaguanine + guanosine(34) in tRNA = 7-aminomethyl-7-carbaguanosine(34) in tRNA + guanine</text>
        <dbReference type="Rhea" id="RHEA:24104"/>
        <dbReference type="Rhea" id="RHEA-COMP:10341"/>
        <dbReference type="Rhea" id="RHEA-COMP:10342"/>
        <dbReference type="ChEBI" id="CHEBI:16235"/>
        <dbReference type="ChEBI" id="CHEBI:58703"/>
        <dbReference type="ChEBI" id="CHEBI:74269"/>
        <dbReference type="ChEBI" id="CHEBI:82833"/>
        <dbReference type="EC" id="2.4.2.29"/>
    </reaction>
</comment>
<evidence type="ECO:0000256" key="1">
    <source>
        <dbReference type="ARBA" id="ARBA00022676"/>
    </source>
</evidence>
<dbReference type="GO" id="GO:0005829">
    <property type="term" value="C:cytosol"/>
    <property type="evidence" value="ECO:0007669"/>
    <property type="project" value="TreeGrafter"/>
</dbReference>
<feature type="region of interest" description="RNA binding; important for wobble base 34 recognition" evidence="4">
    <location>
        <begin position="265"/>
        <end position="269"/>
    </location>
</feature>
<keyword evidence="1 4" id="KW-0328">Glycosyltransferase</keyword>
<sequence length="375" mass="42513">MFKIINTNNKARRGVLETAHGSIQTPFFMPIATKGAVKSLSSGDVRELGAQIVLSNTYHLWLRPGSEGMRKLGGLHNFMKWDGPILTDSGGYQVFSLSKMNKTDEDGVAFQSHLDGRRIKISPEGSMAMQSAIGSDIIMQFDDVAAGDSSHERYQEAMERSLRWAKRCKDSYNHNQKLFGIVQGGTHEDLREQSIKGLTEIGFDGYAIGGLSVGESREHTFRITKFLARKMPEDKPRYFMGGGMPEEIVYYVSVGVDMFDCVLPTRNARHGTLFLWKKDPTEAVRDAFELACDGACDERIANAMYNKVQITRESFEFDQTMIDPFSDCPTSKTYSKAYLRHLFKTEELLSYRLATMQNLRFYFRLMEELRSNIEG</sequence>
<dbReference type="PATRIC" id="fig|1618983.3.peg.432"/>
<evidence type="ECO:0000313" key="7">
    <source>
        <dbReference type="Proteomes" id="UP000033930"/>
    </source>
</evidence>
<comment type="caution">
    <text evidence="6">The sequence shown here is derived from an EMBL/GenBank/DDBJ whole genome shotgun (WGS) entry which is preliminary data.</text>
</comment>
<dbReference type="NCBIfam" id="TIGR00449">
    <property type="entry name" value="tgt_general"/>
    <property type="match status" value="1"/>
</dbReference>
<dbReference type="UniPathway" id="UPA00392"/>
<dbReference type="GO" id="GO:0008479">
    <property type="term" value="F:tRNA-guanosine(34) queuine transglycosylase activity"/>
    <property type="evidence" value="ECO:0007669"/>
    <property type="project" value="UniProtKB-UniRule"/>
</dbReference>
<evidence type="ECO:0000259" key="5">
    <source>
        <dbReference type="Pfam" id="PF01702"/>
    </source>
</evidence>
<comment type="function">
    <text evidence="4">Catalyzes the base-exchange of a guanine (G) residue with the queuine precursor 7-aminomethyl-7-deazaguanine (PreQ1) at position 34 (anticodon wobble position) in tRNAs with GU(N) anticodons (tRNA-Asp, -Asn, -His and -Tyr). Catalysis occurs through a double-displacement mechanism. The nucleophile active site attacks the C1' of nucleotide 34 to detach the guanine base from the RNA, forming a covalent enzyme-RNA intermediate. The proton acceptor active site deprotonates the incoming PreQ1, allowing a nucleophilic attack on the C1' of the ribose to form the product. After dissociation, two additional enzymatic reactions on the tRNA convert PreQ1 to queuine (Q), resulting in the hypermodified nucleoside queuosine (7-(((4,5-cis-dihydroxy-2-cyclopenten-1-yl)amino)methyl)-7-deazaguanosine).</text>
</comment>
<name>A0A0G0VEI6_9BACT</name>
<feature type="binding site" evidence="4">
    <location>
        <position position="183"/>
    </location>
    <ligand>
        <name>substrate</name>
    </ligand>
</feature>
<comment type="caution">
    <text evidence="4">Lacks conserved residue(s) required for the propagation of feature annotation.</text>
</comment>
<evidence type="ECO:0000313" key="6">
    <source>
        <dbReference type="EMBL" id="KKR99279.1"/>
    </source>
</evidence>
<dbReference type="NCBIfam" id="TIGR00430">
    <property type="entry name" value="Q_tRNA_tgt"/>
    <property type="match status" value="1"/>
</dbReference>
<evidence type="ECO:0000256" key="4">
    <source>
        <dbReference type="HAMAP-Rule" id="MF_00168"/>
    </source>
</evidence>
<feature type="binding site" evidence="4">
    <location>
        <begin position="88"/>
        <end position="92"/>
    </location>
    <ligand>
        <name>substrate</name>
    </ligand>
</feature>